<dbReference type="InterPro" id="IPR018023">
    <property type="entry name" value="Ribosome_mat_SBDS_CS"/>
</dbReference>
<feature type="compositionally biased region" description="Low complexity" evidence="8">
    <location>
        <begin position="258"/>
        <end position="292"/>
    </location>
</feature>
<dbReference type="GO" id="GO:0042256">
    <property type="term" value="P:cytosolic ribosome assembly"/>
    <property type="evidence" value="ECO:0007669"/>
    <property type="project" value="InterPro"/>
</dbReference>
<evidence type="ECO:0000259" key="10">
    <source>
        <dbReference type="Pfam" id="PF09377"/>
    </source>
</evidence>
<evidence type="ECO:0000256" key="2">
    <source>
        <dbReference type="ARBA" id="ARBA00004496"/>
    </source>
</evidence>
<evidence type="ECO:0000256" key="8">
    <source>
        <dbReference type="SAM" id="MobiDB-lite"/>
    </source>
</evidence>
<sequence length="392" mass="43177">MSQGVFQPIGQKRLTNVAVVRYKKMGKRFEVACYKNKILNWRNGVEKDLDEVLQTTTVFSNVSKGILAKAEDLAAVFGTTDEEKICIKLLAEGEVQVSDKERQVEYDSLFKDVASIISEKCINPETKRPYTITMIERALRDMHFSVDPHRGAKQQALEALPSLQKNIPIRRAQMRLKLQVPVAQENELLGIVTKEKGVVESTDFSVGQLSLVCLVEPGCFRTLHNYVQGLSGRVEVVALAATEEGDTQYQFDDARHSQAQQAKPTAQPAAQPATSRPSDAGAATSTSGFTAAHVEGPLRRSAAAETSGRAQPAGEVLYARGPAAAIPDQFESRRERFAELDTLQPGWQVELVGRTGGDTVDAIFYTPAGEKPKVTWLTSLHSMKLERLRNHV</sequence>
<dbReference type="Proteomes" id="UP001489004">
    <property type="component" value="Unassembled WGS sequence"/>
</dbReference>
<evidence type="ECO:0000259" key="11">
    <source>
        <dbReference type="Pfam" id="PF20268"/>
    </source>
</evidence>
<evidence type="ECO:0000256" key="3">
    <source>
        <dbReference type="ARBA" id="ARBA00007433"/>
    </source>
</evidence>
<evidence type="ECO:0000256" key="7">
    <source>
        <dbReference type="ARBA" id="ARBA00049708"/>
    </source>
</evidence>
<protein>
    <submittedName>
        <fullName evidence="12">Uncharacterized protein</fullName>
    </submittedName>
</protein>
<dbReference type="FunFam" id="3.30.1250.10:FF:000001">
    <property type="entry name" value="SBDS, ribosome maturation factor"/>
    <property type="match status" value="1"/>
</dbReference>
<dbReference type="InterPro" id="IPR036786">
    <property type="entry name" value="Ribosome_mat_SBDS_N_sf"/>
</dbReference>
<dbReference type="Gene3D" id="1.10.10.900">
    <property type="entry name" value="SBDS protein C-terminal domain, subdomain 1"/>
    <property type="match status" value="1"/>
</dbReference>
<evidence type="ECO:0000256" key="5">
    <source>
        <dbReference type="ARBA" id="ARBA00022517"/>
    </source>
</evidence>
<keyword evidence="5" id="KW-0690">Ribosome biogenesis</keyword>
<dbReference type="GO" id="GO:0005634">
    <property type="term" value="C:nucleus"/>
    <property type="evidence" value="ECO:0007669"/>
    <property type="project" value="UniProtKB-SubCell"/>
</dbReference>
<feature type="domain" description="Ribosome maturation protein SDO1/SBDS central" evidence="10">
    <location>
        <begin position="111"/>
        <end position="172"/>
    </location>
</feature>
<comment type="subcellular location">
    <subcellularLocation>
        <location evidence="2">Cytoplasm</location>
    </subcellularLocation>
    <subcellularLocation>
        <location evidence="1">Nucleus</location>
    </subcellularLocation>
</comment>
<dbReference type="Pfam" id="PF20268">
    <property type="entry name" value="SBDS_C"/>
    <property type="match status" value="1"/>
</dbReference>
<comment type="similarity">
    <text evidence="3">Belongs to the SDO1/SBDS family.</text>
</comment>
<accession>A0AAW1PND3</accession>
<dbReference type="NCBIfam" id="TIGR00291">
    <property type="entry name" value="RNA_SBDS"/>
    <property type="match status" value="1"/>
</dbReference>
<proteinExistence type="inferred from homology"/>
<dbReference type="Pfam" id="PF09377">
    <property type="entry name" value="SBDS_domain_II"/>
    <property type="match status" value="1"/>
</dbReference>
<dbReference type="InterPro" id="IPR019783">
    <property type="entry name" value="SDO1/SBDS_N"/>
</dbReference>
<name>A0AAW1PND3_9CHLO</name>
<dbReference type="Gene3D" id="3.30.70.240">
    <property type="match status" value="1"/>
</dbReference>
<dbReference type="InterPro" id="IPR018978">
    <property type="entry name" value="SDO1/SBDS_central"/>
</dbReference>
<evidence type="ECO:0000256" key="4">
    <source>
        <dbReference type="ARBA" id="ARBA00022490"/>
    </source>
</evidence>
<dbReference type="PANTHER" id="PTHR10927">
    <property type="entry name" value="RIBOSOME MATURATION PROTEIN SBDS"/>
    <property type="match status" value="1"/>
</dbReference>
<comment type="caution">
    <text evidence="12">The sequence shown here is derived from an EMBL/GenBank/DDBJ whole genome shotgun (WGS) entry which is preliminary data.</text>
</comment>
<dbReference type="AlphaFoldDB" id="A0AAW1PND3"/>
<dbReference type="InterPro" id="IPR046928">
    <property type="entry name" value="SDO1/SBDS_C"/>
</dbReference>
<evidence type="ECO:0000259" key="9">
    <source>
        <dbReference type="Pfam" id="PF01172"/>
    </source>
</evidence>
<keyword evidence="13" id="KW-1185">Reference proteome</keyword>
<feature type="domain" description="Ribosome maturation protein SDO1/SBDS C-terminal" evidence="11">
    <location>
        <begin position="174"/>
        <end position="237"/>
    </location>
</feature>
<evidence type="ECO:0000256" key="6">
    <source>
        <dbReference type="ARBA" id="ARBA00023242"/>
    </source>
</evidence>
<dbReference type="PANTHER" id="PTHR10927:SF1">
    <property type="entry name" value="RIBOSOME MATURATION PROTEIN SBDS"/>
    <property type="match status" value="1"/>
</dbReference>
<gene>
    <name evidence="12" type="ORF">WJX72_005065</name>
</gene>
<evidence type="ECO:0000256" key="1">
    <source>
        <dbReference type="ARBA" id="ARBA00004123"/>
    </source>
</evidence>
<dbReference type="Gene3D" id="3.30.1250.10">
    <property type="entry name" value="Ribosome maturation protein SBDS, N-terminal domain"/>
    <property type="match status" value="1"/>
</dbReference>
<reference evidence="12 13" key="1">
    <citation type="journal article" date="2024" name="Nat. Commun.">
        <title>Phylogenomics reveals the evolutionary origins of lichenization in chlorophyte algae.</title>
        <authorList>
            <person name="Puginier C."/>
            <person name="Libourel C."/>
            <person name="Otte J."/>
            <person name="Skaloud P."/>
            <person name="Haon M."/>
            <person name="Grisel S."/>
            <person name="Petersen M."/>
            <person name="Berrin J.G."/>
            <person name="Delaux P.M."/>
            <person name="Dal Grande F."/>
            <person name="Keller J."/>
        </authorList>
    </citation>
    <scope>NUCLEOTIDE SEQUENCE [LARGE SCALE GENOMIC DNA]</scope>
    <source>
        <strain evidence="12 13">SAG 2043</strain>
    </source>
</reference>
<organism evidence="12 13">
    <name type="scientific">[Myrmecia] bisecta</name>
    <dbReference type="NCBI Taxonomy" id="41462"/>
    <lineage>
        <taxon>Eukaryota</taxon>
        <taxon>Viridiplantae</taxon>
        <taxon>Chlorophyta</taxon>
        <taxon>core chlorophytes</taxon>
        <taxon>Trebouxiophyceae</taxon>
        <taxon>Trebouxiales</taxon>
        <taxon>Trebouxiaceae</taxon>
        <taxon>Myrmecia</taxon>
    </lineage>
</organism>
<keyword evidence="4" id="KW-0963">Cytoplasm</keyword>
<feature type="domain" description="Ribosome maturation protein SDO1/SBDS N-terminal" evidence="9">
    <location>
        <begin position="16"/>
        <end position="103"/>
    </location>
</feature>
<dbReference type="Pfam" id="PF01172">
    <property type="entry name" value="SBDS_N"/>
    <property type="match status" value="1"/>
</dbReference>
<keyword evidence="6" id="KW-0539">Nucleus</keyword>
<dbReference type="SUPFAM" id="SSF109728">
    <property type="entry name" value="Hypothetical protein AF0491, middle domain"/>
    <property type="match status" value="1"/>
</dbReference>
<evidence type="ECO:0000313" key="13">
    <source>
        <dbReference type="Proteomes" id="UP001489004"/>
    </source>
</evidence>
<dbReference type="SUPFAM" id="SSF89895">
    <property type="entry name" value="FYSH domain"/>
    <property type="match status" value="1"/>
</dbReference>
<dbReference type="InterPro" id="IPR002140">
    <property type="entry name" value="Sdo1/SBDS"/>
</dbReference>
<dbReference type="EMBL" id="JALJOR010000010">
    <property type="protein sequence ID" value="KAK9810118.1"/>
    <property type="molecule type" value="Genomic_DNA"/>
</dbReference>
<dbReference type="InterPro" id="IPR039100">
    <property type="entry name" value="Sdo1/SBDS-like"/>
</dbReference>
<dbReference type="PROSITE" id="PS01267">
    <property type="entry name" value="UPF0023"/>
    <property type="match status" value="1"/>
</dbReference>
<comment type="subunit">
    <text evidence="7">Associates with the 60S ribosomal subunit.</text>
</comment>
<dbReference type="GO" id="GO:0005737">
    <property type="term" value="C:cytoplasm"/>
    <property type="evidence" value="ECO:0007669"/>
    <property type="project" value="UniProtKB-SubCell"/>
</dbReference>
<evidence type="ECO:0000313" key="12">
    <source>
        <dbReference type="EMBL" id="KAK9810118.1"/>
    </source>
</evidence>
<dbReference type="InterPro" id="IPR037188">
    <property type="entry name" value="Sdo1/SBDS_central_sf"/>
</dbReference>
<feature type="region of interest" description="Disordered" evidence="8">
    <location>
        <begin position="253"/>
        <end position="315"/>
    </location>
</feature>